<evidence type="ECO:0000313" key="2">
    <source>
        <dbReference type="EMBL" id="SUY92939.1"/>
    </source>
</evidence>
<dbReference type="InterPro" id="IPR012332">
    <property type="entry name" value="Autotransporter_pectin_lyase_C"/>
</dbReference>
<dbReference type="SMART" id="SM00869">
    <property type="entry name" value="Autotransporter"/>
    <property type="match status" value="1"/>
</dbReference>
<dbReference type="SUPFAM" id="SSF103515">
    <property type="entry name" value="Autotransporter"/>
    <property type="match status" value="1"/>
</dbReference>
<dbReference type="Gene3D" id="2.40.128.130">
    <property type="entry name" value="Autotransporter beta-domain"/>
    <property type="match status" value="1"/>
</dbReference>
<evidence type="ECO:0000313" key="3">
    <source>
        <dbReference type="Proteomes" id="UP000255528"/>
    </source>
</evidence>
<dbReference type="InterPro" id="IPR004899">
    <property type="entry name" value="Pertactin_central"/>
</dbReference>
<dbReference type="SUPFAM" id="SSF51126">
    <property type="entry name" value="Pectin lyase-like"/>
    <property type="match status" value="1"/>
</dbReference>
<dbReference type="InterPro" id="IPR005546">
    <property type="entry name" value="Autotransporte_beta"/>
</dbReference>
<dbReference type="NCBIfam" id="TIGR01414">
    <property type="entry name" value="autotrans_barl"/>
    <property type="match status" value="1"/>
</dbReference>
<dbReference type="PANTHER" id="PTHR35037:SF7">
    <property type="entry name" value="AUTOTRANSPORTER"/>
    <property type="match status" value="1"/>
</dbReference>
<dbReference type="InterPro" id="IPR006315">
    <property type="entry name" value="OM_autotransptr_brl_dom"/>
</dbReference>
<dbReference type="EMBL" id="UIGI01000002">
    <property type="protein sequence ID" value="SUY92939.1"/>
    <property type="molecule type" value="Genomic_DNA"/>
</dbReference>
<dbReference type="Pfam" id="PF03797">
    <property type="entry name" value="Autotransporter"/>
    <property type="match status" value="1"/>
</dbReference>
<proteinExistence type="predicted"/>
<feature type="domain" description="Autotransporter" evidence="1">
    <location>
        <begin position="246"/>
        <end position="477"/>
    </location>
</feature>
<dbReference type="Proteomes" id="UP000255528">
    <property type="component" value="Unassembled WGS sequence"/>
</dbReference>
<dbReference type="InterPro" id="IPR011050">
    <property type="entry name" value="Pectin_lyase_fold/virulence"/>
</dbReference>
<dbReference type="Gene3D" id="2.160.20.20">
    <property type="match status" value="1"/>
</dbReference>
<dbReference type="GO" id="GO:0019867">
    <property type="term" value="C:outer membrane"/>
    <property type="evidence" value="ECO:0007669"/>
    <property type="project" value="InterPro"/>
</dbReference>
<reference evidence="2 3" key="1">
    <citation type="submission" date="2018-06" db="EMBL/GenBank/DDBJ databases">
        <authorList>
            <consortium name="Pathogen Informatics"/>
            <person name="Doyle S."/>
        </authorList>
    </citation>
    <scope>NUCLEOTIDE SEQUENCE [LARGE SCALE GENOMIC DNA]</scope>
    <source>
        <strain evidence="2 3">NCTC12119</strain>
    </source>
</reference>
<sequence length="477" mass="50343">MTIEDDSYANNITNNGLLNIKAVDGKATEDTTPSITGDVITNAGATTFVWAHADISAADFTVAGNVYFDGSHGASNSLNYQVNSLDMQGGSVFLDPTNYSSLTTDTLSGSGNFYINTSIGEMKGSTINITGTDSGNFNVYATDSGVSPVNDDPLRVVTANGGTAEFKLANKGSVVDAGTYEYHLVTDGNGNGNWDLSTGSTPPAPPETAPAYTPSTSAVLSMAVTEPIINDVEMHTVRDRVDAVRDTSHDLNVWARYIGNKQSVNNNAAGFYMNLNGVMLGADASKDFANSHLTVGGIVGDTNSDVDFDKDGSGNVDSLSTGGYLSWMNNSGYYVDSIVKVNKFKDGVNATMTSGGAADGDYNQNGLSGHLEAGKYFTYDRSFVAPYVAVTGFTTDHDNYNLSNGMKADVSSVNSLVVESGVNLGTRINVRSAELKPYLKLAVAYELVNDNIVQVNDDRLEDNMSDVTGIYDAGINA</sequence>
<protein>
    <submittedName>
        <fullName evidence="2">Adhesin/invasin TibA autotransporter</fullName>
    </submittedName>
</protein>
<dbReference type="Pfam" id="PF03212">
    <property type="entry name" value="Pertactin"/>
    <property type="match status" value="1"/>
</dbReference>
<dbReference type="InterPro" id="IPR036709">
    <property type="entry name" value="Autotransporte_beta_dom_sf"/>
</dbReference>
<dbReference type="InterPro" id="IPR051551">
    <property type="entry name" value="Autotransporter_adhesion"/>
</dbReference>
<gene>
    <name evidence="2" type="primary">tibA</name>
    <name evidence="2" type="ORF">NCTC12119_04969</name>
</gene>
<evidence type="ECO:0000259" key="1">
    <source>
        <dbReference type="PROSITE" id="PS51208"/>
    </source>
</evidence>
<organism evidence="2 3">
    <name type="scientific">Buttiauxella agrestis</name>
    <dbReference type="NCBI Taxonomy" id="82977"/>
    <lineage>
        <taxon>Bacteria</taxon>
        <taxon>Pseudomonadati</taxon>
        <taxon>Pseudomonadota</taxon>
        <taxon>Gammaproteobacteria</taxon>
        <taxon>Enterobacterales</taxon>
        <taxon>Enterobacteriaceae</taxon>
        <taxon>Buttiauxella</taxon>
    </lineage>
</organism>
<name>A0A381KNQ9_9ENTR</name>
<dbReference type="PROSITE" id="PS51208">
    <property type="entry name" value="AUTOTRANSPORTER"/>
    <property type="match status" value="1"/>
</dbReference>
<accession>A0A381KNQ9</accession>
<dbReference type="RefSeq" id="WP_115632151.1">
    <property type="nucleotide sequence ID" value="NZ_UIGI01000002.1"/>
</dbReference>
<dbReference type="AlphaFoldDB" id="A0A381KNQ9"/>
<dbReference type="PANTHER" id="PTHR35037">
    <property type="entry name" value="C-TERMINAL REGION OF AIDA-LIKE PROTEIN"/>
    <property type="match status" value="1"/>
</dbReference>